<dbReference type="RefSeq" id="WP_163742903.1">
    <property type="nucleotide sequence ID" value="NZ_JAAGOA010000021.1"/>
</dbReference>
<evidence type="ECO:0000256" key="6">
    <source>
        <dbReference type="ARBA" id="ARBA00023136"/>
    </source>
</evidence>
<proteinExistence type="inferred from homology"/>
<dbReference type="GO" id="GO:0044874">
    <property type="term" value="P:lipoprotein localization to outer membrane"/>
    <property type="evidence" value="ECO:0007669"/>
    <property type="project" value="TreeGrafter"/>
</dbReference>
<protein>
    <submittedName>
        <fullName evidence="9">ABC transporter permease</fullName>
    </submittedName>
</protein>
<dbReference type="EMBL" id="JAAGOA010000021">
    <property type="protein sequence ID" value="NEE03326.1"/>
    <property type="molecule type" value="Genomic_DNA"/>
</dbReference>
<dbReference type="InterPro" id="IPR003838">
    <property type="entry name" value="ABC3_permease_C"/>
</dbReference>
<feature type="transmembrane region" description="Helical" evidence="7">
    <location>
        <begin position="391"/>
        <end position="410"/>
    </location>
</feature>
<comment type="subcellular location">
    <subcellularLocation>
        <location evidence="1">Cell membrane</location>
        <topology evidence="1">Multi-pass membrane protein</topology>
    </subcellularLocation>
</comment>
<dbReference type="AlphaFoldDB" id="A0A6L9SDI8"/>
<feature type="domain" description="ABC3 transporter permease C-terminal" evidence="8">
    <location>
        <begin position="168"/>
        <end position="289"/>
    </location>
</feature>
<feature type="domain" description="ABC3 transporter permease C-terminal" evidence="8">
    <location>
        <begin position="625"/>
        <end position="737"/>
    </location>
</feature>
<evidence type="ECO:0000313" key="9">
    <source>
        <dbReference type="EMBL" id="NEE03326.1"/>
    </source>
</evidence>
<keyword evidence="10" id="KW-1185">Reference proteome</keyword>
<dbReference type="GO" id="GO:0098797">
    <property type="term" value="C:plasma membrane protein complex"/>
    <property type="evidence" value="ECO:0007669"/>
    <property type="project" value="TreeGrafter"/>
</dbReference>
<comment type="caution">
    <text evidence="9">The sequence shown here is derived from an EMBL/GenBank/DDBJ whole genome shotgun (WGS) entry which is preliminary data.</text>
</comment>
<feature type="transmembrane region" description="Helical" evidence="7">
    <location>
        <begin position="308"/>
        <end position="329"/>
    </location>
</feature>
<keyword evidence="6 7" id="KW-0472">Membrane</keyword>
<evidence type="ECO:0000256" key="5">
    <source>
        <dbReference type="ARBA" id="ARBA00022989"/>
    </source>
</evidence>
<feature type="transmembrane region" description="Helical" evidence="7">
    <location>
        <begin position="621"/>
        <end position="643"/>
    </location>
</feature>
<keyword evidence="5 7" id="KW-1133">Transmembrane helix</keyword>
<evidence type="ECO:0000256" key="7">
    <source>
        <dbReference type="SAM" id="Phobius"/>
    </source>
</evidence>
<feature type="transmembrane region" description="Helical" evidence="7">
    <location>
        <begin position="710"/>
        <end position="730"/>
    </location>
</feature>
<dbReference type="PANTHER" id="PTHR30489:SF0">
    <property type="entry name" value="LIPOPROTEIN-RELEASING SYSTEM TRANSMEMBRANE PROTEIN LOLE"/>
    <property type="match status" value="1"/>
</dbReference>
<feature type="transmembrane region" description="Helical" evidence="7">
    <location>
        <begin position="341"/>
        <end position="364"/>
    </location>
</feature>
<sequence>MLRLALRTLRFRMGTFVAAFLAIFFAAAIVMACGGLMETGIRSAVPPQQLDSADIVVAGNQSYDVPGADDSAILSERVRLDAELEDTISALPGVQETETYVFDGEPPEGTIDAIGVVAEPGADVGELRERIDAELGANTTTLTGDKRGQAELPEARETSVNVISLSGVFGGFAIMVSMFGVASMLALSVTQRQRDMALLRAVGATPRQLRRLILGETLVLSLFATALAYIPGQFLGELVFDQMAERGVATEGVAFHQGWIPTVSAMGAAILAALLGALGAGRRAARTKPTQALAEASLESKLIGGWRVFFAMLFVAGGVALSIVTVTVMSGPLTSATAGPAVFLFAIGFALLAPVLAKIMTFLLQWPVRAMGGLTGHLAVLNARGRGGRTAAVVAPVILLTGVATGTLYLQTTNDDAERQTFADSLVADAVVTTEDGFDEDVVDQIDALPGVAGASEYVRSVGFIEEPDDSSPLGGGWNLQGVTAEGADATTPVEVTAGAFADLHGDAIAIEDEHAGKLGVDVGDTIVLRMGDRATLDVQVVALFSAADEYDTLLLPADTLAAHTTEGFATRILVKADAGTGPEQLMADLNELVAGEDGQSVADRDALFSEYEDQQQTATFANYIMVLMIVGYAVISVINTLVSSTMARRREFGLQRLAGSTRAQIMRMVGMEGAFVAVTGVVLGTIASIGIVVPVSLKRLDSVVPAGSPLIYVATTGLAVLLTLSATLLPAWRATRGRPAESAVAIE</sequence>
<evidence type="ECO:0000313" key="10">
    <source>
        <dbReference type="Proteomes" id="UP000475214"/>
    </source>
</evidence>
<dbReference type="InterPro" id="IPR051447">
    <property type="entry name" value="Lipoprotein-release_system"/>
</dbReference>
<evidence type="ECO:0000256" key="3">
    <source>
        <dbReference type="ARBA" id="ARBA00022475"/>
    </source>
</evidence>
<dbReference type="PROSITE" id="PS51257">
    <property type="entry name" value="PROKAR_LIPOPROTEIN"/>
    <property type="match status" value="1"/>
</dbReference>
<evidence type="ECO:0000256" key="2">
    <source>
        <dbReference type="ARBA" id="ARBA00005236"/>
    </source>
</evidence>
<keyword evidence="4 7" id="KW-0812">Transmembrane</keyword>
<feature type="transmembrane region" description="Helical" evidence="7">
    <location>
        <begin position="675"/>
        <end position="698"/>
    </location>
</feature>
<keyword evidence="3" id="KW-1003">Cell membrane</keyword>
<dbReference type="Proteomes" id="UP000475214">
    <property type="component" value="Unassembled WGS sequence"/>
</dbReference>
<comment type="similarity">
    <text evidence="2">Belongs to the ABC-4 integral membrane protein family. LolC/E subfamily.</text>
</comment>
<evidence type="ECO:0000256" key="4">
    <source>
        <dbReference type="ARBA" id="ARBA00022692"/>
    </source>
</evidence>
<dbReference type="PANTHER" id="PTHR30489">
    <property type="entry name" value="LIPOPROTEIN-RELEASING SYSTEM TRANSMEMBRANE PROTEIN LOLE"/>
    <property type="match status" value="1"/>
</dbReference>
<feature type="transmembrane region" description="Helical" evidence="7">
    <location>
        <begin position="259"/>
        <end position="280"/>
    </location>
</feature>
<reference evidence="9 10" key="1">
    <citation type="submission" date="2020-02" db="EMBL/GenBank/DDBJ databases">
        <authorList>
            <person name="Li X.-J."/>
            <person name="Han X.-M."/>
        </authorList>
    </citation>
    <scope>NUCLEOTIDE SEQUENCE [LARGE SCALE GENOMIC DNA]</scope>
    <source>
        <strain evidence="9 10">CCTCC AB 2017055</strain>
    </source>
</reference>
<gene>
    <name evidence="9" type="ORF">G1H10_24465</name>
</gene>
<evidence type="ECO:0000256" key="1">
    <source>
        <dbReference type="ARBA" id="ARBA00004651"/>
    </source>
</evidence>
<organism evidence="9 10">
    <name type="scientific">Phytoactinopolyspora halotolerans</name>
    <dbReference type="NCBI Taxonomy" id="1981512"/>
    <lineage>
        <taxon>Bacteria</taxon>
        <taxon>Bacillati</taxon>
        <taxon>Actinomycetota</taxon>
        <taxon>Actinomycetes</taxon>
        <taxon>Jiangellales</taxon>
        <taxon>Jiangellaceae</taxon>
        <taxon>Phytoactinopolyspora</taxon>
    </lineage>
</organism>
<evidence type="ECO:0000259" key="8">
    <source>
        <dbReference type="Pfam" id="PF02687"/>
    </source>
</evidence>
<feature type="transmembrane region" description="Helical" evidence="7">
    <location>
        <begin position="168"/>
        <end position="190"/>
    </location>
</feature>
<dbReference type="Pfam" id="PF02687">
    <property type="entry name" value="FtsX"/>
    <property type="match status" value="2"/>
</dbReference>
<accession>A0A6L9SDI8</accession>
<feature type="transmembrane region" description="Helical" evidence="7">
    <location>
        <begin position="211"/>
        <end position="230"/>
    </location>
</feature>
<name>A0A6L9SDI8_9ACTN</name>